<organism evidence="3 4">
    <name type="scientific">Mycobacterium scrofulaceum</name>
    <dbReference type="NCBI Taxonomy" id="1783"/>
    <lineage>
        <taxon>Bacteria</taxon>
        <taxon>Bacillati</taxon>
        <taxon>Actinomycetota</taxon>
        <taxon>Actinomycetes</taxon>
        <taxon>Mycobacteriales</taxon>
        <taxon>Mycobacteriaceae</taxon>
        <taxon>Mycobacterium</taxon>
    </lineage>
</organism>
<accession>A0A1A2W0I9</accession>
<protein>
    <recommendedName>
        <fullName evidence="2">4Fe-4S Wbl-type domain-containing protein</fullName>
    </recommendedName>
</protein>
<name>A0A1A2W0I9_MYCSC</name>
<dbReference type="PROSITE" id="PS51674">
    <property type="entry name" value="4FE4S_WBL"/>
    <property type="match status" value="1"/>
</dbReference>
<sequence length="150" mass="16290">MSPPIAQCDVAYSIEVAHRALVVFVLGVAPHLPRAACKGRAPLFDGVGVHRQHTGSEPVAFRICQGCPERARCAAWAASQAHPRGVLAGQLYRSDRQAPKRRATRPRRKPIPHGSDAGYAAGCRCDRCREAHTDAHRAWRARSQIPAAST</sequence>
<dbReference type="InterPro" id="IPR034768">
    <property type="entry name" value="4FE4S_WBL"/>
</dbReference>
<evidence type="ECO:0000313" key="3">
    <source>
        <dbReference type="EMBL" id="OBI07074.1"/>
    </source>
</evidence>
<dbReference type="Proteomes" id="UP000092207">
    <property type="component" value="Unassembled WGS sequence"/>
</dbReference>
<feature type="domain" description="4Fe-4S Wbl-type" evidence="2">
    <location>
        <begin position="36"/>
        <end position="97"/>
    </location>
</feature>
<dbReference type="Pfam" id="PF02467">
    <property type="entry name" value="Whib"/>
    <property type="match status" value="1"/>
</dbReference>
<gene>
    <name evidence="3" type="ORF">A5679_11570</name>
</gene>
<evidence type="ECO:0000256" key="1">
    <source>
        <dbReference type="SAM" id="MobiDB-lite"/>
    </source>
</evidence>
<proteinExistence type="predicted"/>
<dbReference type="RefSeq" id="WP_067303008.1">
    <property type="nucleotide sequence ID" value="NZ_LZJY01000106.1"/>
</dbReference>
<feature type="compositionally biased region" description="Basic residues" evidence="1">
    <location>
        <begin position="99"/>
        <end position="111"/>
    </location>
</feature>
<dbReference type="AlphaFoldDB" id="A0A1A2W0I9"/>
<evidence type="ECO:0000259" key="2">
    <source>
        <dbReference type="PROSITE" id="PS51674"/>
    </source>
</evidence>
<evidence type="ECO:0000313" key="4">
    <source>
        <dbReference type="Proteomes" id="UP000092207"/>
    </source>
</evidence>
<comment type="caution">
    <text evidence="3">The sequence shown here is derived from an EMBL/GenBank/DDBJ whole genome shotgun (WGS) entry which is preliminary data.</text>
</comment>
<feature type="region of interest" description="Disordered" evidence="1">
    <location>
        <begin position="89"/>
        <end position="115"/>
    </location>
</feature>
<dbReference type="EMBL" id="LZJY01000106">
    <property type="protein sequence ID" value="OBI07074.1"/>
    <property type="molecule type" value="Genomic_DNA"/>
</dbReference>
<reference evidence="3 4" key="1">
    <citation type="submission" date="2016-06" db="EMBL/GenBank/DDBJ databases">
        <authorList>
            <person name="Kjaerup R.B."/>
            <person name="Dalgaard T.S."/>
            <person name="Juul-Madsen H.R."/>
        </authorList>
    </citation>
    <scope>NUCLEOTIDE SEQUENCE [LARGE SCALE GENOMIC DNA]</scope>
    <source>
        <strain evidence="3 4">E2838</strain>
    </source>
</reference>